<dbReference type="EMBL" id="JALZWP010000007">
    <property type="protein sequence ID" value="MCL1628927.1"/>
    <property type="molecule type" value="Genomic_DNA"/>
</dbReference>
<organism evidence="2 3">
    <name type="scientific">Roseinatronobacter domitianus</name>
    <dbReference type="NCBI Taxonomy" id="2940293"/>
    <lineage>
        <taxon>Bacteria</taxon>
        <taxon>Pseudomonadati</taxon>
        <taxon>Pseudomonadota</taxon>
        <taxon>Alphaproteobacteria</taxon>
        <taxon>Rhodobacterales</taxon>
        <taxon>Paracoccaceae</taxon>
        <taxon>Roseinatronobacter</taxon>
    </lineage>
</organism>
<evidence type="ECO:0000313" key="2">
    <source>
        <dbReference type="EMBL" id="MCL1628927.1"/>
    </source>
</evidence>
<accession>A0ABT0M244</accession>
<dbReference type="PROSITE" id="PS51257">
    <property type="entry name" value="PROKAR_LIPOPROTEIN"/>
    <property type="match status" value="1"/>
</dbReference>
<dbReference type="RefSeq" id="WP_249058251.1">
    <property type="nucleotide sequence ID" value="NZ_JALZWP010000007.1"/>
</dbReference>
<dbReference type="Proteomes" id="UP001202550">
    <property type="component" value="Unassembled WGS sequence"/>
</dbReference>
<keyword evidence="3" id="KW-1185">Reference proteome</keyword>
<comment type="caution">
    <text evidence="2">The sequence shown here is derived from an EMBL/GenBank/DDBJ whole genome shotgun (WGS) entry which is preliminary data.</text>
</comment>
<sequence>MRRATLILCLCAGLAACVTSPDLPPAERQAQGNAPRLVPISGLLDQAARPDDVLPVSLAAAPQARAAALRARASSLRGPVIAPSERARLLSSGLRLR</sequence>
<protein>
    <submittedName>
        <fullName evidence="2">Uncharacterized protein</fullName>
    </submittedName>
</protein>
<gene>
    <name evidence="2" type="ORF">M3N55_09295</name>
</gene>
<evidence type="ECO:0000313" key="3">
    <source>
        <dbReference type="Proteomes" id="UP001202550"/>
    </source>
</evidence>
<name>A0ABT0M244_9RHOB</name>
<evidence type="ECO:0000256" key="1">
    <source>
        <dbReference type="SAM" id="SignalP"/>
    </source>
</evidence>
<proteinExistence type="predicted"/>
<reference evidence="2 3" key="1">
    <citation type="submission" date="2022-05" db="EMBL/GenBank/DDBJ databases">
        <title>Seasonal and diel survey of microbial diversity of the Tyrrhenian coast.</title>
        <authorList>
            <person name="Gattoni G."/>
            <person name="Corral P."/>
        </authorList>
    </citation>
    <scope>NUCLEOTIDE SEQUENCE [LARGE SCALE GENOMIC DNA]</scope>
    <source>
        <strain evidence="2 3">V10</strain>
    </source>
</reference>
<keyword evidence="1" id="KW-0732">Signal</keyword>
<feature type="chain" id="PRO_5046584638" evidence="1">
    <location>
        <begin position="21"/>
        <end position="97"/>
    </location>
</feature>
<feature type="signal peptide" evidence="1">
    <location>
        <begin position="1"/>
        <end position="20"/>
    </location>
</feature>